<reference evidence="5" key="1">
    <citation type="journal article" date="2019" name="Int. J. Syst. Evol. Microbiol.">
        <title>The Global Catalogue of Microorganisms (GCM) 10K type strain sequencing project: providing services to taxonomists for standard genome sequencing and annotation.</title>
        <authorList>
            <consortium name="The Broad Institute Genomics Platform"/>
            <consortium name="The Broad Institute Genome Sequencing Center for Infectious Disease"/>
            <person name="Wu L."/>
            <person name="Ma J."/>
        </authorList>
    </citation>
    <scope>NUCLEOTIDE SEQUENCE [LARGE SCALE GENOMIC DNA]</scope>
    <source>
        <strain evidence="5">KCTC 32255</strain>
    </source>
</reference>
<evidence type="ECO:0000313" key="4">
    <source>
        <dbReference type="EMBL" id="MFC6870259.1"/>
    </source>
</evidence>
<dbReference type="Pfam" id="PF00440">
    <property type="entry name" value="TetR_N"/>
    <property type="match status" value="1"/>
</dbReference>
<keyword evidence="1 2" id="KW-0238">DNA-binding</keyword>
<protein>
    <submittedName>
        <fullName evidence="4">TetR/AcrR family transcriptional regulator</fullName>
    </submittedName>
</protein>
<feature type="domain" description="HTH tetR-type" evidence="3">
    <location>
        <begin position="4"/>
        <end position="64"/>
    </location>
</feature>
<name>A0ABW2C648_9PSEU</name>
<gene>
    <name evidence="4" type="ORF">ACFQGD_24275</name>
</gene>
<dbReference type="InterPro" id="IPR001647">
    <property type="entry name" value="HTH_TetR"/>
</dbReference>
<dbReference type="Gene3D" id="1.10.10.60">
    <property type="entry name" value="Homeodomain-like"/>
    <property type="match status" value="1"/>
</dbReference>
<evidence type="ECO:0000259" key="3">
    <source>
        <dbReference type="PROSITE" id="PS50977"/>
    </source>
</evidence>
<dbReference type="Proteomes" id="UP001596337">
    <property type="component" value="Unassembled WGS sequence"/>
</dbReference>
<dbReference type="Gene3D" id="1.10.357.10">
    <property type="entry name" value="Tetracycline Repressor, domain 2"/>
    <property type="match status" value="1"/>
</dbReference>
<evidence type="ECO:0000313" key="5">
    <source>
        <dbReference type="Proteomes" id="UP001596337"/>
    </source>
</evidence>
<evidence type="ECO:0000256" key="2">
    <source>
        <dbReference type="PROSITE-ProRule" id="PRU00335"/>
    </source>
</evidence>
<dbReference type="RefSeq" id="WP_345389606.1">
    <property type="nucleotide sequence ID" value="NZ_BAABLA010000002.1"/>
</dbReference>
<sequence>MPERTVKDRLIEAAFTLFEERGYERTTVDDITERAGVSRATFFRTFRSKEDVIFPDHDAVLTAIRSRLAGSTQQTALVAVCEAARLVLLHYIGEGELALSRYRLTRTFPALRDREIASTLQYQRVFREFIHDWMGGEEDTALRAELMAAAVVTAHNYVLRRWLRGQTDAPEAEFDAAMASTVDLFAEPGSTTGPGSIVVFRTSQDLDAVLPALRGILGDPA</sequence>
<dbReference type="InterPro" id="IPR050109">
    <property type="entry name" value="HTH-type_TetR-like_transc_reg"/>
</dbReference>
<keyword evidence="5" id="KW-1185">Reference proteome</keyword>
<dbReference type="PROSITE" id="PS50977">
    <property type="entry name" value="HTH_TETR_2"/>
    <property type="match status" value="1"/>
</dbReference>
<evidence type="ECO:0000256" key="1">
    <source>
        <dbReference type="ARBA" id="ARBA00023125"/>
    </source>
</evidence>
<proteinExistence type="predicted"/>
<comment type="caution">
    <text evidence="4">The sequence shown here is derived from an EMBL/GenBank/DDBJ whole genome shotgun (WGS) entry which is preliminary data.</text>
</comment>
<dbReference type="PANTHER" id="PTHR30055">
    <property type="entry name" value="HTH-TYPE TRANSCRIPTIONAL REGULATOR RUTR"/>
    <property type="match status" value="1"/>
</dbReference>
<dbReference type="SUPFAM" id="SSF46689">
    <property type="entry name" value="Homeodomain-like"/>
    <property type="match status" value="1"/>
</dbReference>
<dbReference type="EMBL" id="JBHSXX010000001">
    <property type="protein sequence ID" value="MFC6870259.1"/>
    <property type="molecule type" value="Genomic_DNA"/>
</dbReference>
<feature type="DNA-binding region" description="H-T-H motif" evidence="2">
    <location>
        <begin position="27"/>
        <end position="46"/>
    </location>
</feature>
<accession>A0ABW2C648</accession>
<dbReference type="PRINTS" id="PR00455">
    <property type="entry name" value="HTHTETR"/>
</dbReference>
<organism evidence="4 5">
    <name type="scientific">Haloechinothrix salitolerans</name>
    <dbReference type="NCBI Taxonomy" id="926830"/>
    <lineage>
        <taxon>Bacteria</taxon>
        <taxon>Bacillati</taxon>
        <taxon>Actinomycetota</taxon>
        <taxon>Actinomycetes</taxon>
        <taxon>Pseudonocardiales</taxon>
        <taxon>Pseudonocardiaceae</taxon>
        <taxon>Haloechinothrix</taxon>
    </lineage>
</organism>
<dbReference type="InterPro" id="IPR009057">
    <property type="entry name" value="Homeodomain-like_sf"/>
</dbReference>
<dbReference type="PANTHER" id="PTHR30055:SF226">
    <property type="entry name" value="HTH-TYPE TRANSCRIPTIONAL REGULATOR PKSA"/>
    <property type="match status" value="1"/>
</dbReference>